<dbReference type="GO" id="GO:0016787">
    <property type="term" value="F:hydrolase activity"/>
    <property type="evidence" value="ECO:0007669"/>
    <property type="project" value="UniProtKB-KW"/>
</dbReference>
<gene>
    <name evidence="5" type="primary">bcgIB</name>
    <name evidence="5" type="ORF">NCTC11413_01139</name>
</gene>
<dbReference type="AlphaFoldDB" id="A0A377H7D9"/>
<dbReference type="RefSeq" id="WP_018345658.1">
    <property type="nucleotide sequence ID" value="NZ_JPHN01000013.1"/>
</dbReference>
<dbReference type="GO" id="GO:0009307">
    <property type="term" value="P:DNA restriction-modification system"/>
    <property type="evidence" value="ECO:0007669"/>
    <property type="project" value="UniProtKB-KW"/>
</dbReference>
<keyword evidence="5" id="KW-0378">Hydrolase</keyword>
<dbReference type="InterPro" id="IPR044946">
    <property type="entry name" value="Restrct_endonuc_typeI_TRD_sf"/>
</dbReference>
<reference evidence="5 6" key="1">
    <citation type="submission" date="2018-06" db="EMBL/GenBank/DDBJ databases">
        <authorList>
            <consortium name="Pathogen Informatics"/>
            <person name="Doyle S."/>
        </authorList>
    </citation>
    <scope>NUCLEOTIDE SEQUENCE [LARGE SCALE GENOMIC DNA]</scope>
    <source>
        <strain evidence="5 6">NCTC11413</strain>
    </source>
</reference>
<evidence type="ECO:0000256" key="2">
    <source>
        <dbReference type="ARBA" id="ARBA00022747"/>
    </source>
</evidence>
<comment type="similarity">
    <text evidence="1">Belongs to the type-I restriction system S methylase family.</text>
</comment>
<keyword evidence="2" id="KW-0680">Restriction system</keyword>
<accession>A0A377H7D9</accession>
<dbReference type="Proteomes" id="UP000254232">
    <property type="component" value="Unassembled WGS sequence"/>
</dbReference>
<sequence>MFKYIQQGRRLKKEDQISGDIPFVMAGTTNTGVANYVSNPVAQFPKNAITMDIFGNAFYRSYAFGAGDDTGVYWNPPENEYSREIMLFLTTAMSKSVFKKFSYGKKLRSSQSLKIKMKLLATPDGQPDFDTMQTLISAVQKQVIKDVVKYTEQKMAESH</sequence>
<keyword evidence="3" id="KW-0238">DNA-binding</keyword>
<evidence type="ECO:0000313" key="5">
    <source>
        <dbReference type="EMBL" id="STO38017.1"/>
    </source>
</evidence>
<dbReference type="GO" id="GO:0003677">
    <property type="term" value="F:DNA binding"/>
    <property type="evidence" value="ECO:0007669"/>
    <property type="project" value="UniProtKB-KW"/>
</dbReference>
<dbReference type="SUPFAM" id="SSF116734">
    <property type="entry name" value="DNA methylase specificity domain"/>
    <property type="match status" value="1"/>
</dbReference>
<dbReference type="Pfam" id="PF01420">
    <property type="entry name" value="Methylase_S"/>
    <property type="match status" value="1"/>
</dbReference>
<dbReference type="EMBL" id="UGGZ01000001">
    <property type="protein sequence ID" value="STO38017.1"/>
    <property type="molecule type" value="Genomic_DNA"/>
</dbReference>
<dbReference type="Gene3D" id="3.90.220.20">
    <property type="entry name" value="DNA methylase specificity domains"/>
    <property type="match status" value="1"/>
</dbReference>
<organism evidence="5 6">
    <name type="scientific">Gallibacterium anatis</name>
    <dbReference type="NCBI Taxonomy" id="750"/>
    <lineage>
        <taxon>Bacteria</taxon>
        <taxon>Pseudomonadati</taxon>
        <taxon>Pseudomonadota</taxon>
        <taxon>Gammaproteobacteria</taxon>
        <taxon>Pasteurellales</taxon>
        <taxon>Pasteurellaceae</taxon>
        <taxon>Gallibacterium</taxon>
    </lineage>
</organism>
<evidence type="ECO:0000259" key="4">
    <source>
        <dbReference type="Pfam" id="PF01420"/>
    </source>
</evidence>
<feature type="domain" description="Type I restriction modification DNA specificity" evidence="4">
    <location>
        <begin position="4"/>
        <end position="144"/>
    </location>
</feature>
<evidence type="ECO:0000256" key="3">
    <source>
        <dbReference type="ARBA" id="ARBA00023125"/>
    </source>
</evidence>
<evidence type="ECO:0000256" key="1">
    <source>
        <dbReference type="ARBA" id="ARBA00010923"/>
    </source>
</evidence>
<dbReference type="EC" id="3.1.21.-" evidence="5"/>
<evidence type="ECO:0000313" key="6">
    <source>
        <dbReference type="Proteomes" id="UP000254232"/>
    </source>
</evidence>
<proteinExistence type="inferred from homology"/>
<dbReference type="InterPro" id="IPR000055">
    <property type="entry name" value="Restrct_endonuc_typeI_TRD"/>
</dbReference>
<protein>
    <submittedName>
        <fullName evidence="5">Restriction enzyme BgcI subunit beta</fullName>
        <ecNumber evidence="5">3.1.21.-</ecNumber>
    </submittedName>
</protein>
<name>A0A377H7D9_9PAST</name>